<dbReference type="Proteomes" id="UP000026992">
    <property type="component" value="Segment"/>
</dbReference>
<evidence type="ECO:0000313" key="2">
    <source>
        <dbReference type="Proteomes" id="UP000026992"/>
    </source>
</evidence>
<reference evidence="1 2" key="1">
    <citation type="journal article" date="2014" name="Appl. Environ. Microbiol.">
        <title>Comparative genomic and morphological analysis of Listeria phages isolated from farm environments.</title>
        <authorList>
            <person name="Denes T."/>
            <person name="Vongkamjan K."/>
            <person name="Ackermann H.W."/>
            <person name="Moreno Switt A.I."/>
            <person name="Wiedmann M."/>
            <person name="den Bakker H.C."/>
        </authorList>
    </citation>
    <scope>NUCLEOTIDE SEQUENCE [LARGE SCALE GENOMIC DNA]</scope>
</reference>
<name>A0A059T7Q3_9CAUD</name>
<proteinExistence type="predicted"/>
<dbReference type="KEGG" id="vg:19735822"/>
<dbReference type="EMBL" id="KJ094022">
    <property type="protein sequence ID" value="AHL18771.1"/>
    <property type="molecule type" value="Genomic_DNA"/>
</dbReference>
<organism evidence="1 2">
    <name type="scientific">Listeria phage LP-030-3</name>
    <dbReference type="NCBI Taxonomy" id="1458852"/>
    <lineage>
        <taxon>Viruses</taxon>
        <taxon>Duplodnaviria</taxon>
        <taxon>Heunggongvirae</taxon>
        <taxon>Uroviricota</taxon>
        <taxon>Caudoviricetes</taxon>
        <taxon>Aquingentivirus</taxon>
        <taxon>Aquingentivirus LP0303</taxon>
    </lineage>
</organism>
<accession>A0A059T7Q3</accession>
<dbReference type="RefSeq" id="YP_009044711.1">
    <property type="nucleotide sequence ID" value="NC_024384.1"/>
</dbReference>
<protein>
    <submittedName>
        <fullName evidence="1">Uncharacterized protein</fullName>
    </submittedName>
</protein>
<keyword evidence="2" id="KW-1185">Reference proteome</keyword>
<sequence length="80" mass="9255">MKNRMDIMFKGISDDQPIALMGVISITSFPDNKSFDLNDFYLEADKTYKIIYKGANELENDLSKVFLMNSNDVLYIEFTI</sequence>
<dbReference type="OrthoDB" id="33816at10239"/>
<dbReference type="GeneID" id="19735822"/>
<evidence type="ECO:0000313" key="1">
    <source>
        <dbReference type="EMBL" id="AHL18771.1"/>
    </source>
</evidence>
<gene>
    <name evidence="1" type="ORF">LP030-3_065</name>
</gene>